<evidence type="ECO:0000313" key="2">
    <source>
        <dbReference type="Proteomes" id="UP000032431"/>
    </source>
</evidence>
<dbReference type="KEGG" id="ccel:CCDG5_0362"/>
<evidence type="ECO:0000313" key="1">
    <source>
        <dbReference type="EMBL" id="CDZ23501.1"/>
    </source>
</evidence>
<evidence type="ECO:0008006" key="3">
    <source>
        <dbReference type="Google" id="ProtNLM"/>
    </source>
</evidence>
<name>A0A078KIT8_9FIRM</name>
<protein>
    <recommendedName>
        <fullName evidence="3">Flagellar operon protein</fullName>
    </recommendedName>
</protein>
<dbReference type="PATRIC" id="fig|29343.3.peg.378"/>
<gene>
    <name evidence="1" type="ORF">CCDG5_0362</name>
</gene>
<dbReference type="NCBIfam" id="TIGR02530">
    <property type="entry name" value="flg_new"/>
    <property type="match status" value="1"/>
</dbReference>
<keyword evidence="2" id="KW-1185">Reference proteome</keyword>
<sequence>MSDIRFNSILTPPVQSSVRQNEKVQAKTPKTSFSDYLNQAISETSDVTFSKHALTRLESRNIELNDGDLRKLTDAINQAQSKGVQDSLILMNGLAFIVSIKDRTVVTAMPLGDTSSNIFTNIDGTVIV</sequence>
<accession>A0A078KIT8</accession>
<dbReference type="InterPro" id="IPR013367">
    <property type="entry name" value="Flagellar_put"/>
</dbReference>
<proteinExistence type="predicted"/>
<dbReference type="STRING" id="29343.CCDG5_0362"/>
<organism evidence="1 2">
    <name type="scientific">[Clostridium] cellulosi</name>
    <dbReference type="NCBI Taxonomy" id="29343"/>
    <lineage>
        <taxon>Bacteria</taxon>
        <taxon>Bacillati</taxon>
        <taxon>Bacillota</taxon>
        <taxon>Clostridia</taxon>
        <taxon>Eubacteriales</taxon>
        <taxon>Oscillospiraceae</taxon>
        <taxon>Oscillospiraceae incertae sedis</taxon>
    </lineage>
</organism>
<dbReference type="HOGENOM" id="CLU_145226_0_0_9"/>
<dbReference type="Pfam" id="PF12611">
    <property type="entry name" value="Flagellar_put"/>
    <property type="match status" value="1"/>
</dbReference>
<reference evidence="2" key="1">
    <citation type="submission" date="2014-07" db="EMBL/GenBank/DDBJ databases">
        <authorList>
            <person name="Wibberg D."/>
        </authorList>
    </citation>
    <scope>NUCLEOTIDE SEQUENCE [LARGE SCALE GENOMIC DNA]</scope>
    <source>
        <strain evidence="2">DG5</strain>
    </source>
</reference>
<dbReference type="Proteomes" id="UP000032431">
    <property type="component" value="Chromosome I"/>
</dbReference>
<dbReference type="EMBL" id="LM995447">
    <property type="protein sequence ID" value="CDZ23501.1"/>
    <property type="molecule type" value="Genomic_DNA"/>
</dbReference>
<dbReference type="AlphaFoldDB" id="A0A078KIT8"/>